<evidence type="ECO:0000313" key="2">
    <source>
        <dbReference type="Proteomes" id="UP000093501"/>
    </source>
</evidence>
<dbReference type="PANTHER" id="PTHR30146">
    <property type="entry name" value="LACI-RELATED TRANSCRIPTIONAL REPRESSOR"/>
    <property type="match status" value="1"/>
</dbReference>
<dbReference type="Pfam" id="PF00356">
    <property type="entry name" value="LacI"/>
    <property type="match status" value="1"/>
</dbReference>
<accession>A0A1C0AIN6</accession>
<dbReference type="SMART" id="SM00354">
    <property type="entry name" value="HTH_LACI"/>
    <property type="match status" value="1"/>
</dbReference>
<dbReference type="GO" id="GO:0003700">
    <property type="term" value="F:DNA-binding transcription factor activity"/>
    <property type="evidence" value="ECO:0007669"/>
    <property type="project" value="TreeGrafter"/>
</dbReference>
<dbReference type="AlphaFoldDB" id="A0A1C0AIN6"/>
<keyword evidence="2" id="KW-1185">Reference proteome</keyword>
<proteinExistence type="predicted"/>
<dbReference type="InterPro" id="IPR046335">
    <property type="entry name" value="LacI/GalR-like_sensor"/>
</dbReference>
<reference evidence="2" key="1">
    <citation type="submission" date="2016-07" db="EMBL/GenBank/DDBJ databases">
        <authorList>
            <person name="Florea S."/>
            <person name="Webb J.S."/>
            <person name="Jaromczyk J."/>
            <person name="Schardl C.L."/>
        </authorList>
    </citation>
    <scope>NUCLEOTIDE SEQUENCE [LARGE SCALE GENOMIC DNA]</scope>
    <source>
        <strain evidence="2">IPBSL-7</strain>
    </source>
</reference>
<comment type="caution">
    <text evidence="1">The sequence shown here is derived from an EMBL/GenBank/DDBJ whole genome shotgun (WGS) entry which is preliminary data.</text>
</comment>
<dbReference type="PANTHER" id="PTHR30146:SF109">
    <property type="entry name" value="HTH-TYPE TRANSCRIPTIONAL REGULATOR GALS"/>
    <property type="match status" value="1"/>
</dbReference>
<dbReference type="GO" id="GO:0000976">
    <property type="term" value="F:transcription cis-regulatory region binding"/>
    <property type="evidence" value="ECO:0007669"/>
    <property type="project" value="TreeGrafter"/>
</dbReference>
<gene>
    <name evidence="1" type="ORF">BCR15_07985</name>
</gene>
<dbReference type="Gene3D" id="3.40.50.2300">
    <property type="match status" value="2"/>
</dbReference>
<organism evidence="1 2">
    <name type="scientific">Tessaracoccus lapidicaptus</name>
    <dbReference type="NCBI Taxonomy" id="1427523"/>
    <lineage>
        <taxon>Bacteria</taxon>
        <taxon>Bacillati</taxon>
        <taxon>Actinomycetota</taxon>
        <taxon>Actinomycetes</taxon>
        <taxon>Propionibacteriales</taxon>
        <taxon>Propionibacteriaceae</taxon>
        <taxon>Tessaracoccus</taxon>
    </lineage>
</organism>
<protein>
    <submittedName>
        <fullName evidence="1">Uncharacterized protein</fullName>
    </submittedName>
</protein>
<dbReference type="SUPFAM" id="SSF47413">
    <property type="entry name" value="lambda repressor-like DNA-binding domains"/>
    <property type="match status" value="1"/>
</dbReference>
<dbReference type="Gene3D" id="1.10.260.40">
    <property type="entry name" value="lambda repressor-like DNA-binding domains"/>
    <property type="match status" value="1"/>
</dbReference>
<dbReference type="PROSITE" id="PS50932">
    <property type="entry name" value="HTH_LACI_2"/>
    <property type="match status" value="1"/>
</dbReference>
<evidence type="ECO:0000313" key="1">
    <source>
        <dbReference type="EMBL" id="OCL31982.1"/>
    </source>
</evidence>
<dbReference type="CDD" id="cd01392">
    <property type="entry name" value="HTH_LacI"/>
    <property type="match status" value="1"/>
</dbReference>
<dbReference type="CDD" id="cd06267">
    <property type="entry name" value="PBP1_LacI_sugar_binding-like"/>
    <property type="match status" value="1"/>
</dbReference>
<dbReference type="Proteomes" id="UP000093501">
    <property type="component" value="Unassembled WGS sequence"/>
</dbReference>
<name>A0A1C0AIN6_9ACTN</name>
<sequence>MPQRRRPTQADVARLAGVSRPLVSLVVRGDPRVSAERRAAVETAMAELGYRANAAARALARNRSDLIGVVLPGFGNLFHGELAEALRAAGDAHDYVPLLATIAEDAEREVNAIERFLELRVAGLVLVSPLLDMAALGAYGALTPTVVLTRNRAPATVDLVRSDDRANARLVTEHLWTRGYDPVIYVGYDRPAEGDSSRERRLGYLDAQQAGGRPPVTLTARHHGVAGERIDGLDELLLPGTGVVCHNDRVATAVASHVEALGLRTGADIGLSGFDNTSLTHLPGASLTSVDLDATTLARTAVELLDERVQGRATHADVVVPARLIDRASTAGPRPGTVGGRD</sequence>
<dbReference type="RefSeq" id="WP_068752330.1">
    <property type="nucleotide sequence ID" value="NZ_LR214441.1"/>
</dbReference>
<dbReference type="EMBL" id="MBQD01000024">
    <property type="protein sequence ID" value="OCL31982.1"/>
    <property type="molecule type" value="Genomic_DNA"/>
</dbReference>
<dbReference type="SUPFAM" id="SSF53822">
    <property type="entry name" value="Periplasmic binding protein-like I"/>
    <property type="match status" value="1"/>
</dbReference>
<dbReference type="InterPro" id="IPR028082">
    <property type="entry name" value="Peripla_BP_I"/>
</dbReference>
<dbReference type="Pfam" id="PF13377">
    <property type="entry name" value="Peripla_BP_3"/>
    <property type="match status" value="1"/>
</dbReference>
<dbReference type="InterPro" id="IPR010982">
    <property type="entry name" value="Lambda_DNA-bd_dom_sf"/>
</dbReference>
<dbReference type="InterPro" id="IPR000843">
    <property type="entry name" value="HTH_LacI"/>
</dbReference>